<evidence type="ECO:0000313" key="3">
    <source>
        <dbReference type="Proteomes" id="UP000244225"/>
    </source>
</evidence>
<reference evidence="2 3" key="1">
    <citation type="submission" date="2018-04" db="EMBL/GenBank/DDBJ databases">
        <title>Genomic Encyclopedia of Archaeal and Bacterial Type Strains, Phase II (KMG-II): from individual species to whole genera.</title>
        <authorList>
            <person name="Goeker M."/>
        </authorList>
    </citation>
    <scope>NUCLEOTIDE SEQUENCE [LARGE SCALE GENOMIC DNA]</scope>
    <source>
        <strain evidence="2 3">DSM 100162</strain>
    </source>
</reference>
<name>A0A2T5YU93_9BACT</name>
<dbReference type="PROSITE" id="PS51257">
    <property type="entry name" value="PROKAR_LIPOPROTEIN"/>
    <property type="match status" value="1"/>
</dbReference>
<comment type="caution">
    <text evidence="2">The sequence shown here is derived from an EMBL/GenBank/DDBJ whole genome shotgun (WGS) entry which is preliminary data.</text>
</comment>
<dbReference type="Proteomes" id="UP000244225">
    <property type="component" value="Unassembled WGS sequence"/>
</dbReference>
<sequence>MRKVLHLTLTISIFCAFALTGCSKDNEVEPSKQALIAGKKWAPFSGTYRIGKGPEQDALEGSTDCLFDDYNMYYKNGQYEYNNGATKCTEESAQVSARGTWFINGDTLNVYISLGPGAVWPSRRRIVKLTEHELITEDLLSAHEDPDSAWVSTFTYRVLD</sequence>
<proteinExistence type="predicted"/>
<gene>
    <name evidence="2" type="ORF">C8N40_101679</name>
</gene>
<feature type="signal peptide" evidence="1">
    <location>
        <begin position="1"/>
        <end position="18"/>
    </location>
</feature>
<accession>A0A2T5YU93</accession>
<evidence type="ECO:0000313" key="2">
    <source>
        <dbReference type="EMBL" id="PTX22851.1"/>
    </source>
</evidence>
<dbReference type="EMBL" id="QBKI01000001">
    <property type="protein sequence ID" value="PTX22851.1"/>
    <property type="molecule type" value="Genomic_DNA"/>
</dbReference>
<keyword evidence="3" id="KW-1185">Reference proteome</keyword>
<protein>
    <recommendedName>
        <fullName evidence="4">Lipocalin-like protein</fullName>
    </recommendedName>
</protein>
<keyword evidence="1" id="KW-0732">Signal</keyword>
<evidence type="ECO:0000256" key="1">
    <source>
        <dbReference type="SAM" id="SignalP"/>
    </source>
</evidence>
<feature type="chain" id="PRO_5015493094" description="Lipocalin-like protein" evidence="1">
    <location>
        <begin position="19"/>
        <end position="160"/>
    </location>
</feature>
<evidence type="ECO:0008006" key="4">
    <source>
        <dbReference type="Google" id="ProtNLM"/>
    </source>
</evidence>
<dbReference type="AlphaFoldDB" id="A0A2T5YU93"/>
<organism evidence="2 3">
    <name type="scientific">Pontibacter mucosus</name>
    <dbReference type="NCBI Taxonomy" id="1649266"/>
    <lineage>
        <taxon>Bacteria</taxon>
        <taxon>Pseudomonadati</taxon>
        <taxon>Bacteroidota</taxon>
        <taxon>Cytophagia</taxon>
        <taxon>Cytophagales</taxon>
        <taxon>Hymenobacteraceae</taxon>
        <taxon>Pontibacter</taxon>
    </lineage>
</organism>
<dbReference type="OrthoDB" id="799390at2"/>
<dbReference type="RefSeq" id="WP_108210356.1">
    <property type="nucleotide sequence ID" value="NZ_QBKI01000001.1"/>
</dbReference>